<reference evidence="2 3" key="1">
    <citation type="journal article" date="2021" name="Front. Microbiol.">
        <title>Comprehensive Comparative Genomics and Phenotyping of Methylobacterium Species.</title>
        <authorList>
            <person name="Alessa O."/>
            <person name="Ogura Y."/>
            <person name="Fujitani Y."/>
            <person name="Takami H."/>
            <person name="Hayashi T."/>
            <person name="Sahin N."/>
            <person name="Tani A."/>
        </authorList>
    </citation>
    <scope>NUCLEOTIDE SEQUENCE [LARGE SCALE GENOMIC DNA]</scope>
    <source>
        <strain evidence="2 3">DSM 23679</strain>
    </source>
</reference>
<dbReference type="EMBL" id="BPQG01000018">
    <property type="protein sequence ID" value="GJD43611.1"/>
    <property type="molecule type" value="Genomic_DNA"/>
</dbReference>
<gene>
    <name evidence="2" type="ORF">AFCDBAGC_1463</name>
</gene>
<dbReference type="Pfam" id="PF03167">
    <property type="entry name" value="UDG"/>
    <property type="match status" value="1"/>
</dbReference>
<dbReference type="InterPro" id="IPR005122">
    <property type="entry name" value="Uracil-DNA_glycosylase-like"/>
</dbReference>
<dbReference type="SUPFAM" id="SSF52141">
    <property type="entry name" value="Uracil-DNA glycosylase-like"/>
    <property type="match status" value="1"/>
</dbReference>
<organism evidence="2 3">
    <name type="scientific">Methylobacterium cerastii</name>
    <dbReference type="NCBI Taxonomy" id="932741"/>
    <lineage>
        <taxon>Bacteria</taxon>
        <taxon>Pseudomonadati</taxon>
        <taxon>Pseudomonadota</taxon>
        <taxon>Alphaproteobacteria</taxon>
        <taxon>Hyphomicrobiales</taxon>
        <taxon>Methylobacteriaceae</taxon>
        <taxon>Methylobacterium</taxon>
    </lineage>
</organism>
<proteinExistence type="predicted"/>
<dbReference type="Proteomes" id="UP001055117">
    <property type="component" value="Unassembled WGS sequence"/>
</dbReference>
<sequence>MVTAFDTTAANLRACRICRDTPLYGAPLPQEPLPIVQGSATARLCIASQAPGTRAHRTGIPFMDPSGVRLRSWLGLDEAAFYDAGRIAIVPMGSCFPGLDAKGGDKPPRRECAERWRGELFAGLPDLELILVIGQYAQAWHLGKMPDGLTGTVRRWREILAEPRAPRVLPLPHPSWRNNGWLKREPWFEAELLPVLKAEVARVMAPAVLKPGVMPAPSAARLTPNPAA</sequence>
<evidence type="ECO:0000313" key="2">
    <source>
        <dbReference type="EMBL" id="GJD43611.1"/>
    </source>
</evidence>
<dbReference type="SMART" id="SM00986">
    <property type="entry name" value="UDG"/>
    <property type="match status" value="1"/>
</dbReference>
<dbReference type="PANTHER" id="PTHR42160">
    <property type="entry name" value="URACIL-DNA GLYCOSYLASE SUPERFAMILY PROTEIN"/>
    <property type="match status" value="1"/>
</dbReference>
<keyword evidence="3" id="KW-1185">Reference proteome</keyword>
<accession>A0ABQ4QFS3</accession>
<protein>
    <recommendedName>
        <fullName evidence="1">Uracil-DNA glycosylase-like domain-containing protein</fullName>
    </recommendedName>
</protein>
<name>A0ABQ4QFS3_9HYPH</name>
<dbReference type="Gene3D" id="3.40.470.10">
    <property type="entry name" value="Uracil-DNA glycosylase-like domain"/>
    <property type="match status" value="1"/>
</dbReference>
<dbReference type="SMART" id="SM00987">
    <property type="entry name" value="UreE_C"/>
    <property type="match status" value="1"/>
</dbReference>
<evidence type="ECO:0000313" key="3">
    <source>
        <dbReference type="Proteomes" id="UP001055117"/>
    </source>
</evidence>
<dbReference type="InterPro" id="IPR047124">
    <property type="entry name" value="HI_0220.2"/>
</dbReference>
<dbReference type="RefSeq" id="WP_147762001.1">
    <property type="nucleotide sequence ID" value="NZ_BPQG01000018.1"/>
</dbReference>
<comment type="caution">
    <text evidence="2">The sequence shown here is derived from an EMBL/GenBank/DDBJ whole genome shotgun (WGS) entry which is preliminary data.</text>
</comment>
<dbReference type="PANTHER" id="PTHR42160:SF1">
    <property type="entry name" value="URACIL-DNA GLYCOSYLASE SUPERFAMILY PROTEIN"/>
    <property type="match status" value="1"/>
</dbReference>
<feature type="domain" description="Uracil-DNA glycosylase-like" evidence="1">
    <location>
        <begin position="35"/>
        <end position="197"/>
    </location>
</feature>
<dbReference type="InterPro" id="IPR036895">
    <property type="entry name" value="Uracil-DNA_glycosylase-like_sf"/>
</dbReference>
<evidence type="ECO:0000259" key="1">
    <source>
        <dbReference type="SMART" id="SM00986"/>
    </source>
</evidence>
<dbReference type="CDD" id="cd10033">
    <property type="entry name" value="UDG_like"/>
    <property type="match status" value="1"/>
</dbReference>